<dbReference type="Gene3D" id="2.40.10.10">
    <property type="entry name" value="Trypsin-like serine proteases"/>
    <property type="match status" value="3"/>
</dbReference>
<dbReference type="CDD" id="cd00190">
    <property type="entry name" value="Tryp_SPc"/>
    <property type="match status" value="1"/>
</dbReference>
<evidence type="ECO:0000259" key="3">
    <source>
        <dbReference type="PROSITE" id="PS50240"/>
    </source>
</evidence>
<sequence>MRYGVKRCKHPSYKKVEEGADIMLLKVTVQESSTEQRIKPIPLPKTEIKFKNKQQCQVAGWGFTSDRKPVDELLMVDVPIVDLEDCKRIWEYHHGTLPDNVTCAGGYGTKNGFCKGDSGGPLVCNGRAAGVVSYNLNCDHTNMPNVYTDLPKYLPWIRKILKRNNLLFLVPHNLKKIGDKMRYGVKRCKHPSYKKVEEGADIMLLKESSTEQKNKTDSTSKTEIKFKNKQQCQVAGWGFTSDVNLLMSC</sequence>
<dbReference type="InterPro" id="IPR001254">
    <property type="entry name" value="Trypsin_dom"/>
</dbReference>
<dbReference type="GO" id="GO:0006508">
    <property type="term" value="P:proteolysis"/>
    <property type="evidence" value="ECO:0007669"/>
    <property type="project" value="InterPro"/>
</dbReference>
<dbReference type="AlphaFoldDB" id="A0A7J5XFA1"/>
<dbReference type="FunFam" id="2.40.10.10:FF:000002">
    <property type="entry name" value="Transmembrane protease serine"/>
    <property type="match status" value="1"/>
</dbReference>
<reference evidence="4 5" key="1">
    <citation type="submission" date="2020-03" db="EMBL/GenBank/DDBJ databases">
        <title>Dissostichus mawsoni Genome sequencing and assembly.</title>
        <authorList>
            <person name="Park H."/>
        </authorList>
    </citation>
    <scope>NUCLEOTIDE SEQUENCE [LARGE SCALE GENOMIC DNA]</scope>
    <source>
        <strain evidence="4">DM0001</strain>
        <tissue evidence="4">Muscle</tissue>
    </source>
</reference>
<feature type="domain" description="Peptidase S1" evidence="3">
    <location>
        <begin position="10"/>
        <end position="162"/>
    </location>
</feature>
<dbReference type="Pfam" id="PF00089">
    <property type="entry name" value="Trypsin"/>
    <property type="match status" value="1"/>
</dbReference>
<dbReference type="SUPFAM" id="SSF50494">
    <property type="entry name" value="Trypsin-like serine proteases"/>
    <property type="match status" value="1"/>
</dbReference>
<dbReference type="PROSITE" id="PS50240">
    <property type="entry name" value="TRYPSIN_DOM"/>
    <property type="match status" value="1"/>
</dbReference>
<keyword evidence="1" id="KW-1015">Disulfide bond</keyword>
<dbReference type="InterPro" id="IPR009003">
    <property type="entry name" value="Peptidase_S1_PA"/>
</dbReference>
<protein>
    <recommendedName>
        <fullName evidence="3">Peptidase S1 domain-containing protein</fullName>
    </recommendedName>
</protein>
<dbReference type="InterPro" id="IPR043504">
    <property type="entry name" value="Peptidase_S1_PA_chymotrypsin"/>
</dbReference>
<evidence type="ECO:0000313" key="5">
    <source>
        <dbReference type="Proteomes" id="UP000518266"/>
    </source>
</evidence>
<keyword evidence="5" id="KW-1185">Reference proteome</keyword>
<organism evidence="4 5">
    <name type="scientific">Dissostichus mawsoni</name>
    <name type="common">Antarctic cod</name>
    <dbReference type="NCBI Taxonomy" id="36200"/>
    <lineage>
        <taxon>Eukaryota</taxon>
        <taxon>Metazoa</taxon>
        <taxon>Chordata</taxon>
        <taxon>Craniata</taxon>
        <taxon>Vertebrata</taxon>
        <taxon>Euteleostomi</taxon>
        <taxon>Actinopterygii</taxon>
        <taxon>Neopterygii</taxon>
        <taxon>Teleostei</taxon>
        <taxon>Neoteleostei</taxon>
        <taxon>Acanthomorphata</taxon>
        <taxon>Eupercaria</taxon>
        <taxon>Perciformes</taxon>
        <taxon>Notothenioidei</taxon>
        <taxon>Nototheniidae</taxon>
        <taxon>Dissostichus</taxon>
    </lineage>
</organism>
<comment type="caution">
    <text evidence="4">The sequence shown here is derived from an EMBL/GenBank/DDBJ whole genome shotgun (WGS) entry which is preliminary data.</text>
</comment>
<gene>
    <name evidence="4" type="ORF">F7725_027526</name>
</gene>
<dbReference type="EMBL" id="JAAKFY010000025">
    <property type="protein sequence ID" value="KAF3834968.1"/>
    <property type="molecule type" value="Genomic_DNA"/>
</dbReference>
<comment type="similarity">
    <text evidence="2">Belongs to the peptidase S1 family. CLIP subfamily.</text>
</comment>
<dbReference type="GO" id="GO:0004252">
    <property type="term" value="F:serine-type endopeptidase activity"/>
    <property type="evidence" value="ECO:0007669"/>
    <property type="project" value="InterPro"/>
</dbReference>
<evidence type="ECO:0000256" key="2">
    <source>
        <dbReference type="ARBA" id="ARBA00024195"/>
    </source>
</evidence>
<dbReference type="PANTHER" id="PTHR24271">
    <property type="entry name" value="KALLIKREIN-RELATED"/>
    <property type="match status" value="1"/>
</dbReference>
<name>A0A7J5XFA1_DISMA</name>
<dbReference type="PANTHER" id="PTHR24271:SF87">
    <property type="entry name" value="ARGININE ESTERASE-LIKE-RELATED"/>
    <property type="match status" value="1"/>
</dbReference>
<dbReference type="OrthoDB" id="8440449at2759"/>
<dbReference type="Proteomes" id="UP000518266">
    <property type="component" value="Unassembled WGS sequence"/>
</dbReference>
<dbReference type="SMART" id="SM00020">
    <property type="entry name" value="Tryp_SPc"/>
    <property type="match status" value="1"/>
</dbReference>
<accession>A0A7J5XFA1</accession>
<evidence type="ECO:0000313" key="4">
    <source>
        <dbReference type="EMBL" id="KAF3834968.1"/>
    </source>
</evidence>
<evidence type="ECO:0000256" key="1">
    <source>
        <dbReference type="ARBA" id="ARBA00023157"/>
    </source>
</evidence>
<proteinExistence type="inferred from homology"/>